<dbReference type="SUPFAM" id="SSF56300">
    <property type="entry name" value="Metallo-dependent phosphatases"/>
    <property type="match status" value="1"/>
</dbReference>
<evidence type="ECO:0000256" key="1">
    <source>
        <dbReference type="SAM" id="MobiDB-lite"/>
    </source>
</evidence>
<dbReference type="Pfam" id="PF00149">
    <property type="entry name" value="Metallophos"/>
    <property type="match status" value="1"/>
</dbReference>
<dbReference type="EMBL" id="JAMQOQ010000001">
    <property type="protein sequence ID" value="MDS0292954.1"/>
    <property type="molecule type" value="Genomic_DNA"/>
</dbReference>
<reference evidence="3 4" key="1">
    <citation type="submission" date="2022-06" db="EMBL/GenBank/DDBJ databases">
        <title>Halogeometricum sp. a new haloarchaeum isolate from saline soil.</title>
        <authorList>
            <person name="Strakova D."/>
            <person name="Galisteo C."/>
            <person name="Sanchez-Porro C."/>
            <person name="Ventosa A."/>
        </authorList>
    </citation>
    <scope>NUCLEOTIDE SEQUENCE [LARGE SCALE GENOMIC DNA]</scope>
    <source>
        <strain evidence="4">S3BR25-2</strain>
    </source>
</reference>
<proteinExistence type="predicted"/>
<gene>
    <name evidence="3" type="ORF">NDI79_02070</name>
</gene>
<dbReference type="PIRSF" id="PIRSF000887">
    <property type="entry name" value="Pesterase_MJ0037"/>
    <property type="match status" value="1"/>
</dbReference>
<dbReference type="InterPro" id="IPR029052">
    <property type="entry name" value="Metallo-depent_PP-like"/>
</dbReference>
<dbReference type="InterPro" id="IPR024173">
    <property type="entry name" value="Pesterase_MJ0037-like"/>
</dbReference>
<dbReference type="PANTHER" id="PTHR39323:SF1">
    <property type="entry name" value="BLR1149 PROTEIN"/>
    <property type="match status" value="1"/>
</dbReference>
<comment type="caution">
    <text evidence="3">The sequence shown here is derived from an EMBL/GenBank/DDBJ whole genome shotgun (WGS) entry which is preliminary data.</text>
</comment>
<feature type="region of interest" description="Disordered" evidence="1">
    <location>
        <begin position="1"/>
        <end position="22"/>
    </location>
</feature>
<dbReference type="Gene3D" id="3.60.21.10">
    <property type="match status" value="1"/>
</dbReference>
<keyword evidence="4" id="KW-1185">Reference proteome</keyword>
<dbReference type="PANTHER" id="PTHR39323">
    <property type="entry name" value="BLR1149 PROTEIN"/>
    <property type="match status" value="1"/>
</dbReference>
<feature type="domain" description="Calcineurin-like phosphoesterase" evidence="2">
    <location>
        <begin position="32"/>
        <end position="150"/>
    </location>
</feature>
<dbReference type="CDD" id="cd07391">
    <property type="entry name" value="MPP_PF1019"/>
    <property type="match status" value="1"/>
</dbReference>
<evidence type="ECO:0000313" key="4">
    <source>
        <dbReference type="Proteomes" id="UP001254813"/>
    </source>
</evidence>
<organism evidence="3 4">
    <name type="scientific">Halogeometricum luteum</name>
    <dbReference type="NCBI Taxonomy" id="2950537"/>
    <lineage>
        <taxon>Archaea</taxon>
        <taxon>Methanobacteriati</taxon>
        <taxon>Methanobacteriota</taxon>
        <taxon>Stenosarchaea group</taxon>
        <taxon>Halobacteria</taxon>
        <taxon>Halobacteriales</taxon>
        <taxon>Haloferacaceae</taxon>
        <taxon>Halogeometricum</taxon>
    </lineage>
</organism>
<sequence length="264" mass="28683">MARRRDRPIVEPVPGDPAAVARLGPDAGGDRALVVADYHAGIEAGLRYERGVELDSDADVRFARLSRLLDETDPDRLVVLGDLGHRIGDPRGDETEELEAFVERITRRVPVTLVRGNHDGGIAEAFGDRLDVTDAAGVRLGRVGFVHGHTWPAREVVESEVVCAAHEHPAVRLEDSVGGGRKERAWLRGPMNPDPFAAQLGVDVTDLDWKTPELVVFPAFNDRSGGTWVNVEGQGFLSPFLPAGVFDADAYLLDGTRLGPYRSV</sequence>
<evidence type="ECO:0000259" key="2">
    <source>
        <dbReference type="Pfam" id="PF00149"/>
    </source>
</evidence>
<evidence type="ECO:0000313" key="3">
    <source>
        <dbReference type="EMBL" id="MDS0292954.1"/>
    </source>
</evidence>
<dbReference type="InterPro" id="IPR004843">
    <property type="entry name" value="Calcineurin-like_PHP"/>
</dbReference>
<dbReference type="Proteomes" id="UP001254813">
    <property type="component" value="Unassembled WGS sequence"/>
</dbReference>
<dbReference type="RefSeq" id="WP_310926791.1">
    <property type="nucleotide sequence ID" value="NZ_JAMQOQ010000001.1"/>
</dbReference>
<accession>A0ABU2FY10</accession>
<protein>
    <submittedName>
        <fullName evidence="3">Metallophosphoesterase</fullName>
    </submittedName>
</protein>
<name>A0ABU2FY10_9EURY</name>